<feature type="region of interest" description="Disordered" evidence="6">
    <location>
        <begin position="367"/>
        <end position="390"/>
    </location>
</feature>
<dbReference type="AlphaFoldDB" id="A0A7J7MQ14"/>
<keyword evidence="3" id="KW-0963">Cytoplasm</keyword>
<gene>
    <name evidence="8" type="ORF">GIB67_012381</name>
</gene>
<keyword evidence="9" id="KW-1185">Reference proteome</keyword>
<dbReference type="Proteomes" id="UP000541444">
    <property type="component" value="Unassembled WGS sequence"/>
</dbReference>
<evidence type="ECO:0000256" key="2">
    <source>
        <dbReference type="ARBA" id="ARBA00008332"/>
    </source>
</evidence>
<evidence type="ECO:0000256" key="6">
    <source>
        <dbReference type="SAM" id="MobiDB-lite"/>
    </source>
</evidence>
<dbReference type="Pfam" id="PF10248">
    <property type="entry name" value="Mlf1IP"/>
    <property type="match status" value="1"/>
</dbReference>
<evidence type="ECO:0000259" key="7">
    <source>
        <dbReference type="Pfam" id="PF03732"/>
    </source>
</evidence>
<proteinExistence type="inferred from homology"/>
<dbReference type="GO" id="GO:0005737">
    <property type="term" value="C:cytoplasm"/>
    <property type="evidence" value="ECO:0007669"/>
    <property type="project" value="UniProtKB-SubCell"/>
</dbReference>
<evidence type="ECO:0000313" key="9">
    <source>
        <dbReference type="Proteomes" id="UP000541444"/>
    </source>
</evidence>
<evidence type="ECO:0000256" key="5">
    <source>
        <dbReference type="SAM" id="Coils"/>
    </source>
</evidence>
<comment type="similarity">
    <text evidence="2">Belongs to the MLF family.</text>
</comment>
<accession>A0A7J7MQ14</accession>
<feature type="region of interest" description="Disordered" evidence="6">
    <location>
        <begin position="72"/>
        <end position="98"/>
    </location>
</feature>
<keyword evidence="4" id="KW-0597">Phosphoprotein</keyword>
<organism evidence="8 9">
    <name type="scientific">Kingdonia uniflora</name>
    <dbReference type="NCBI Taxonomy" id="39325"/>
    <lineage>
        <taxon>Eukaryota</taxon>
        <taxon>Viridiplantae</taxon>
        <taxon>Streptophyta</taxon>
        <taxon>Embryophyta</taxon>
        <taxon>Tracheophyta</taxon>
        <taxon>Spermatophyta</taxon>
        <taxon>Magnoliopsida</taxon>
        <taxon>Ranunculales</taxon>
        <taxon>Circaeasteraceae</taxon>
        <taxon>Kingdonia</taxon>
    </lineage>
</organism>
<dbReference type="EMBL" id="JACGCM010001295">
    <property type="protein sequence ID" value="KAF6156852.1"/>
    <property type="molecule type" value="Genomic_DNA"/>
</dbReference>
<feature type="compositionally biased region" description="Basic and acidic residues" evidence="6">
    <location>
        <begin position="610"/>
        <end position="629"/>
    </location>
</feature>
<dbReference type="InterPro" id="IPR005162">
    <property type="entry name" value="Retrotrans_gag_dom"/>
</dbReference>
<evidence type="ECO:0000256" key="1">
    <source>
        <dbReference type="ARBA" id="ARBA00004496"/>
    </source>
</evidence>
<feature type="coiled-coil region" evidence="5">
    <location>
        <begin position="301"/>
        <end position="335"/>
    </location>
</feature>
<feature type="region of interest" description="Disordered" evidence="6">
    <location>
        <begin position="602"/>
        <end position="651"/>
    </location>
</feature>
<dbReference type="PANTHER" id="PTHR13105">
    <property type="entry name" value="MYELOID LEUKEMIA FACTOR"/>
    <property type="match status" value="1"/>
</dbReference>
<dbReference type="Pfam" id="PF03732">
    <property type="entry name" value="Retrotrans_gag"/>
    <property type="match status" value="1"/>
</dbReference>
<comment type="subcellular location">
    <subcellularLocation>
        <location evidence="1">Cytoplasm</location>
    </subcellularLocation>
</comment>
<feature type="region of interest" description="Disordered" evidence="6">
    <location>
        <begin position="150"/>
        <end position="181"/>
    </location>
</feature>
<dbReference type="OrthoDB" id="8707547at2759"/>
<protein>
    <recommendedName>
        <fullName evidence="7">Retrotransposon gag domain-containing protein</fullName>
    </recommendedName>
</protein>
<comment type="caution">
    <text evidence="8">The sequence shown here is derived from an EMBL/GenBank/DDBJ whole genome shotgun (WGS) entry which is preliminary data.</text>
</comment>
<sequence length="651" mass="73209">MQRGGGNRDDLFGDPFFGDHKSLVSNFFGGSNPFDDHFFNPPSMFGPSLFGSAAPVSGFIPRSSGPVIQEILSDESDGEGGKEEKKDNPRKHLRSGREVLVDDQAEERRMKHVQLRNAYNRLDRPTPQTQSFSFQSSTVTYGGPNGAYYTSSKTRRAGGDGLTLEESKEADTTTGKAAHRVSRGIHDKGHSFTRKLNSDGKVDSMQTLHNLEEDELDRFEKAWEGNAQKHLTGRNEGFNTQGNVGLGSSGQNAQASKGGWALPSTEQPYNSDRIGSHNVIFQDARMANLDANVLPDAAEGVTDLRNTMQAETERRIELEKQLASMQSTIRALQDQLTANSRLQNALPATSRISVHDRLGNRVYDRMGEATGEHNPPGRQATRRAVTSRQHLTPGQVDKRIKELLDAQILTRRNNYTKLQKSPLAQELLDEEVPTSFHTPKIQKCKGGDPVEHVQKFQDSLGLHSTSNHILCRLFPTSLKGEPLRWFHTLSEGSIFTFEQLRELFVKNYLHNKDKEESLYFLFSLKQAPDEILETFTKKNFGLARKIDNLDKKITISAFTNALLVDGRVKEHLVFNKPLTLEDMIEKVNKFIDLERLTTEKPKPQRITLSTKDHSEERAHYSSKDYGGDKKRFKSYDNQARQGQKKPISCIP</sequence>
<name>A0A7J7MQ14_9MAGN</name>
<evidence type="ECO:0000256" key="3">
    <source>
        <dbReference type="ARBA" id="ARBA00022490"/>
    </source>
</evidence>
<evidence type="ECO:0000256" key="4">
    <source>
        <dbReference type="ARBA" id="ARBA00022553"/>
    </source>
</evidence>
<evidence type="ECO:0000313" key="8">
    <source>
        <dbReference type="EMBL" id="KAF6156852.1"/>
    </source>
</evidence>
<keyword evidence="5" id="KW-0175">Coiled coil</keyword>
<reference evidence="8 9" key="1">
    <citation type="journal article" date="2020" name="IScience">
        <title>Genome Sequencing of the Endangered Kingdonia uniflora (Circaeasteraceae, Ranunculales) Reveals Potential Mechanisms of Evolutionary Specialization.</title>
        <authorList>
            <person name="Sun Y."/>
            <person name="Deng T."/>
            <person name="Zhang A."/>
            <person name="Moore M.J."/>
            <person name="Landis J.B."/>
            <person name="Lin N."/>
            <person name="Zhang H."/>
            <person name="Zhang X."/>
            <person name="Huang J."/>
            <person name="Zhang X."/>
            <person name="Sun H."/>
            <person name="Wang H."/>
        </authorList>
    </citation>
    <scope>NUCLEOTIDE SEQUENCE [LARGE SCALE GENOMIC DNA]</scope>
    <source>
        <strain evidence="8">TB1705</strain>
        <tissue evidence="8">Leaf</tissue>
    </source>
</reference>
<dbReference type="InterPro" id="IPR019376">
    <property type="entry name" value="Myeloid_leukemia_factor"/>
</dbReference>
<feature type="domain" description="Retrotransposon gag" evidence="7">
    <location>
        <begin position="472"/>
        <end position="562"/>
    </location>
</feature>